<accession>A0A1J0VPJ3</accession>
<keyword evidence="1" id="KW-1133">Transmembrane helix</keyword>
<dbReference type="EMBL" id="CP018082">
    <property type="protein sequence ID" value="APE33960.1"/>
    <property type="molecule type" value="Genomic_DNA"/>
</dbReference>
<sequence length="175" mass="18446">MTSDLAVADNPLAELPVGGGLVAQLDKLLIDLGFTAQWAAAVEFLILAVVAFLLLSVAIGKVVPWMSGKLNGYEGRLTAPIPAVLLAPEWMVTTLLVKAGRKPGAIVYGYGEAVLALTDWLQAALSVVLRFLGSVGKFSRQIAIAVLVLGFLSWNSSSCVADSQPCISPVQHWMG</sequence>
<protein>
    <submittedName>
        <fullName evidence="2">Uncharacterized protein</fullName>
    </submittedName>
</protein>
<dbReference type="AlphaFoldDB" id="A0A1J0VPJ3"/>
<evidence type="ECO:0000256" key="1">
    <source>
        <dbReference type="SAM" id="Phobius"/>
    </source>
</evidence>
<keyword evidence="3" id="KW-1185">Reference proteome</keyword>
<dbReference type="RefSeq" id="WP_071927138.1">
    <property type="nucleotide sequence ID" value="NZ_CP018082.1"/>
</dbReference>
<name>A0A1J0VPJ3_9NOCA</name>
<organism evidence="2 3">
    <name type="scientific">Nocardia mangyaensis</name>
    <dbReference type="NCBI Taxonomy" id="2213200"/>
    <lineage>
        <taxon>Bacteria</taxon>
        <taxon>Bacillati</taxon>
        <taxon>Actinomycetota</taxon>
        <taxon>Actinomycetes</taxon>
        <taxon>Mycobacteriales</taxon>
        <taxon>Nocardiaceae</taxon>
        <taxon>Nocardia</taxon>
    </lineage>
</organism>
<feature type="transmembrane region" description="Helical" evidence="1">
    <location>
        <begin position="38"/>
        <end position="59"/>
    </location>
</feature>
<dbReference type="Proteomes" id="UP000183810">
    <property type="component" value="Chromosome"/>
</dbReference>
<keyword evidence="1" id="KW-0812">Transmembrane</keyword>
<dbReference type="KEGG" id="nsl:BOX37_08230"/>
<dbReference type="OrthoDB" id="5198678at2"/>
<reference evidence="2" key="1">
    <citation type="submission" date="2016-11" db="EMBL/GenBank/DDBJ databases">
        <authorList>
            <person name="Jaros S."/>
            <person name="Januszkiewicz K."/>
            <person name="Wedrychowicz H."/>
        </authorList>
    </citation>
    <scope>NUCLEOTIDE SEQUENCE [LARGE SCALE GENOMIC DNA]</scope>
    <source>
        <strain evidence="2">Y48</strain>
    </source>
</reference>
<evidence type="ECO:0000313" key="3">
    <source>
        <dbReference type="Proteomes" id="UP000183810"/>
    </source>
</evidence>
<keyword evidence="1" id="KW-0472">Membrane</keyword>
<evidence type="ECO:0000313" key="2">
    <source>
        <dbReference type="EMBL" id="APE33960.1"/>
    </source>
</evidence>
<proteinExistence type="predicted"/>
<gene>
    <name evidence="2" type="ORF">BOX37_08230</name>
</gene>